<dbReference type="EMBL" id="BMYP01000028">
    <property type="protein sequence ID" value="GHD78980.1"/>
    <property type="molecule type" value="Genomic_DNA"/>
</dbReference>
<dbReference type="SUPFAM" id="SSF46689">
    <property type="entry name" value="Homeodomain-like"/>
    <property type="match status" value="1"/>
</dbReference>
<dbReference type="InterPro" id="IPR018060">
    <property type="entry name" value="HTH_AraC"/>
</dbReference>
<evidence type="ECO:0000313" key="5">
    <source>
        <dbReference type="EMBL" id="GHD78980.1"/>
    </source>
</evidence>
<dbReference type="SMART" id="SM00342">
    <property type="entry name" value="HTH_ARAC"/>
    <property type="match status" value="1"/>
</dbReference>
<dbReference type="CDD" id="cd06124">
    <property type="entry name" value="cupin_NimR-like_N"/>
    <property type="match status" value="1"/>
</dbReference>
<evidence type="ECO:0000313" key="6">
    <source>
        <dbReference type="Proteomes" id="UP000662678"/>
    </source>
</evidence>
<protein>
    <submittedName>
        <fullName evidence="5">AraC family transcriptional regulator</fullName>
    </submittedName>
</protein>
<gene>
    <name evidence="5" type="ORF">GCM10011419_21750</name>
</gene>
<dbReference type="InterPro" id="IPR009057">
    <property type="entry name" value="Homeodomain-like_sf"/>
</dbReference>
<accession>A0ABQ3HDK7</accession>
<dbReference type="InterPro" id="IPR014710">
    <property type="entry name" value="RmlC-like_jellyroll"/>
</dbReference>
<dbReference type="SUPFAM" id="SSF51182">
    <property type="entry name" value="RmlC-like cupins"/>
    <property type="match status" value="1"/>
</dbReference>
<dbReference type="Gene3D" id="1.10.10.60">
    <property type="entry name" value="Homeodomain-like"/>
    <property type="match status" value="1"/>
</dbReference>
<proteinExistence type="predicted"/>
<keyword evidence="1" id="KW-0805">Transcription regulation</keyword>
<dbReference type="PRINTS" id="PR00032">
    <property type="entry name" value="HTHARAC"/>
</dbReference>
<evidence type="ECO:0000256" key="2">
    <source>
        <dbReference type="ARBA" id="ARBA00023125"/>
    </source>
</evidence>
<dbReference type="PROSITE" id="PS01124">
    <property type="entry name" value="HTH_ARAC_FAMILY_2"/>
    <property type="match status" value="1"/>
</dbReference>
<evidence type="ECO:0000259" key="4">
    <source>
        <dbReference type="PROSITE" id="PS01124"/>
    </source>
</evidence>
<keyword evidence="3" id="KW-0804">Transcription</keyword>
<name>A0ABQ3HDK7_9NEIS</name>
<dbReference type="Gene3D" id="2.60.120.10">
    <property type="entry name" value="Jelly Rolls"/>
    <property type="match status" value="1"/>
</dbReference>
<keyword evidence="6" id="KW-1185">Reference proteome</keyword>
<sequence length="261" mass="29566">MPGAKISYPFGESLPHSLVFRTMRLNEVTTYPTERHDWGEFVFSFSGVIELTVGSRQYLTPPHYGLWLPPQTEHGASTRSEACYCVLDIASDLCDRLPMAVCTLAVGPIIKAILADLVARQVDYPRNDDDERLMQVLVDQMSLAPRQDTYLPISGDRALNQVLEALCQQPGDNRSLAEWARMVHSTERTLSRRCQRDLGMSFVEWRQRLRLVRALSMLEDGQTVQAVALELGYSTSSAFIAMFHRLMGATPDEFRKRIVQL</sequence>
<dbReference type="InterPro" id="IPR011051">
    <property type="entry name" value="RmlC_Cupin_sf"/>
</dbReference>
<dbReference type="RefSeq" id="WP_189353681.1">
    <property type="nucleotide sequence ID" value="NZ_BMYP01000028.1"/>
</dbReference>
<dbReference type="Proteomes" id="UP000662678">
    <property type="component" value="Unassembled WGS sequence"/>
</dbReference>
<dbReference type="PANTHER" id="PTHR11019:SF190">
    <property type="entry name" value="ARAC-FAMILY REGULATORY PROTEIN"/>
    <property type="match status" value="1"/>
</dbReference>
<dbReference type="InterPro" id="IPR020449">
    <property type="entry name" value="Tscrpt_reg_AraC-type_HTH"/>
</dbReference>
<evidence type="ECO:0000256" key="1">
    <source>
        <dbReference type="ARBA" id="ARBA00023015"/>
    </source>
</evidence>
<keyword evidence="2" id="KW-0238">DNA-binding</keyword>
<feature type="domain" description="HTH araC/xylS-type" evidence="4">
    <location>
        <begin position="156"/>
        <end position="257"/>
    </location>
</feature>
<organism evidence="5 6">
    <name type="scientific">Vogesella fluminis</name>
    <dbReference type="NCBI Taxonomy" id="1069161"/>
    <lineage>
        <taxon>Bacteria</taxon>
        <taxon>Pseudomonadati</taxon>
        <taxon>Pseudomonadota</taxon>
        <taxon>Betaproteobacteria</taxon>
        <taxon>Neisseriales</taxon>
        <taxon>Chromobacteriaceae</taxon>
        <taxon>Vogesella</taxon>
    </lineage>
</organism>
<reference evidence="6" key="1">
    <citation type="journal article" date="2019" name="Int. J. Syst. Evol. Microbiol.">
        <title>The Global Catalogue of Microorganisms (GCM) 10K type strain sequencing project: providing services to taxonomists for standard genome sequencing and annotation.</title>
        <authorList>
            <consortium name="The Broad Institute Genomics Platform"/>
            <consortium name="The Broad Institute Genome Sequencing Center for Infectious Disease"/>
            <person name="Wu L."/>
            <person name="Ma J."/>
        </authorList>
    </citation>
    <scope>NUCLEOTIDE SEQUENCE [LARGE SCALE GENOMIC DNA]</scope>
    <source>
        <strain evidence="6">KCTC 23713</strain>
    </source>
</reference>
<dbReference type="PANTHER" id="PTHR11019">
    <property type="entry name" value="HTH-TYPE TRANSCRIPTIONAL REGULATOR NIMR"/>
    <property type="match status" value="1"/>
</dbReference>
<dbReference type="Pfam" id="PF12833">
    <property type="entry name" value="HTH_18"/>
    <property type="match status" value="1"/>
</dbReference>
<comment type="caution">
    <text evidence="5">The sequence shown here is derived from an EMBL/GenBank/DDBJ whole genome shotgun (WGS) entry which is preliminary data.</text>
</comment>
<evidence type="ECO:0000256" key="3">
    <source>
        <dbReference type="ARBA" id="ARBA00023163"/>
    </source>
</evidence>